<feature type="signal peptide" evidence="1">
    <location>
        <begin position="1"/>
        <end position="29"/>
    </location>
</feature>
<dbReference type="AlphaFoldDB" id="A0A7V8NWD7"/>
<comment type="caution">
    <text evidence="2">The sequence shown here is derived from an EMBL/GenBank/DDBJ whole genome shotgun (WGS) entry which is preliminary data.</text>
</comment>
<keyword evidence="1" id="KW-0732">Signal</keyword>
<dbReference type="EMBL" id="JACDQQ010002631">
    <property type="protein sequence ID" value="MBA0088687.1"/>
    <property type="molecule type" value="Genomic_DNA"/>
</dbReference>
<organism evidence="2 3">
    <name type="scientific">Candidatus Acidiferrum panamense</name>
    <dbReference type="NCBI Taxonomy" id="2741543"/>
    <lineage>
        <taxon>Bacteria</taxon>
        <taxon>Pseudomonadati</taxon>
        <taxon>Acidobacteriota</taxon>
        <taxon>Terriglobia</taxon>
        <taxon>Candidatus Acidiferrales</taxon>
        <taxon>Candidatus Acidiferrum</taxon>
    </lineage>
</organism>
<dbReference type="Proteomes" id="UP000567293">
    <property type="component" value="Unassembled WGS sequence"/>
</dbReference>
<feature type="non-terminal residue" evidence="2">
    <location>
        <position position="164"/>
    </location>
</feature>
<evidence type="ECO:0000256" key="1">
    <source>
        <dbReference type="SAM" id="SignalP"/>
    </source>
</evidence>
<dbReference type="InterPro" id="IPR015943">
    <property type="entry name" value="WD40/YVTN_repeat-like_dom_sf"/>
</dbReference>
<evidence type="ECO:0000313" key="3">
    <source>
        <dbReference type="Proteomes" id="UP000567293"/>
    </source>
</evidence>
<evidence type="ECO:0008006" key="4">
    <source>
        <dbReference type="Google" id="ProtNLM"/>
    </source>
</evidence>
<keyword evidence="3" id="KW-1185">Reference proteome</keyword>
<feature type="chain" id="PRO_5030700891" description="Glycosyl hydrolase" evidence="1">
    <location>
        <begin position="30"/>
        <end position="164"/>
    </location>
</feature>
<dbReference type="InterPro" id="IPR036278">
    <property type="entry name" value="Sialidase_sf"/>
</dbReference>
<evidence type="ECO:0000313" key="2">
    <source>
        <dbReference type="EMBL" id="MBA0088687.1"/>
    </source>
</evidence>
<dbReference type="SUPFAM" id="SSF50939">
    <property type="entry name" value="Sialidases"/>
    <property type="match status" value="1"/>
</dbReference>
<accession>A0A7V8NWD7</accession>
<gene>
    <name evidence="2" type="ORF">HRJ53_27170</name>
</gene>
<reference evidence="2" key="1">
    <citation type="submission" date="2020-06" db="EMBL/GenBank/DDBJ databases">
        <title>Legume-microbial interactions unlock mineral nutrients during tropical forest succession.</title>
        <authorList>
            <person name="Epihov D.Z."/>
        </authorList>
    </citation>
    <scope>NUCLEOTIDE SEQUENCE [LARGE SCALE GENOMIC DNA]</scope>
    <source>
        <strain evidence="2">Pan2503</strain>
    </source>
</reference>
<name>A0A7V8NWD7_9BACT</name>
<protein>
    <recommendedName>
        <fullName evidence="4">Glycosyl hydrolase</fullName>
    </recommendedName>
</protein>
<dbReference type="Gene3D" id="2.130.10.10">
    <property type="entry name" value="YVTN repeat-like/Quinoprotein amine dehydrogenase"/>
    <property type="match status" value="1"/>
</dbReference>
<sequence>MISKNDIRTAVGLAFLLMMQIPAAGVSFAQEIPPSLYSEMKWRMIGPFRAGKVNGVAGVPGNPAIYFMGADGGGIWKTADGGVTWKPVFDGEFAASIGAVAVAPSDPNILYVGTGVNTIYGDVSHGNGVYQSTNGGATWQHLGLEDSRHIARILVDPRNPDIVL</sequence>
<proteinExistence type="predicted"/>